<dbReference type="EMBL" id="CM042051">
    <property type="protein sequence ID" value="KAI3729272.1"/>
    <property type="molecule type" value="Genomic_DNA"/>
</dbReference>
<reference evidence="2" key="1">
    <citation type="journal article" date="2022" name="Mol. Ecol. Resour.">
        <title>The genomes of chicory, endive, great burdock and yacon provide insights into Asteraceae palaeo-polyploidization history and plant inulin production.</title>
        <authorList>
            <person name="Fan W."/>
            <person name="Wang S."/>
            <person name="Wang H."/>
            <person name="Wang A."/>
            <person name="Jiang F."/>
            <person name="Liu H."/>
            <person name="Zhao H."/>
            <person name="Xu D."/>
            <person name="Zhang Y."/>
        </authorList>
    </citation>
    <scope>NUCLEOTIDE SEQUENCE [LARGE SCALE GENOMIC DNA]</scope>
    <source>
        <strain evidence="2">cv. Niubang</strain>
    </source>
</reference>
<protein>
    <submittedName>
        <fullName evidence="1">Uncharacterized protein</fullName>
    </submittedName>
</protein>
<accession>A0ACB9C4L3</accession>
<gene>
    <name evidence="1" type="ORF">L6452_17925</name>
</gene>
<organism evidence="1 2">
    <name type="scientific">Arctium lappa</name>
    <name type="common">Greater burdock</name>
    <name type="synonym">Lappa major</name>
    <dbReference type="NCBI Taxonomy" id="4217"/>
    <lineage>
        <taxon>Eukaryota</taxon>
        <taxon>Viridiplantae</taxon>
        <taxon>Streptophyta</taxon>
        <taxon>Embryophyta</taxon>
        <taxon>Tracheophyta</taxon>
        <taxon>Spermatophyta</taxon>
        <taxon>Magnoliopsida</taxon>
        <taxon>eudicotyledons</taxon>
        <taxon>Gunneridae</taxon>
        <taxon>Pentapetalae</taxon>
        <taxon>asterids</taxon>
        <taxon>campanulids</taxon>
        <taxon>Asterales</taxon>
        <taxon>Asteraceae</taxon>
        <taxon>Carduoideae</taxon>
        <taxon>Cardueae</taxon>
        <taxon>Arctiinae</taxon>
        <taxon>Arctium</taxon>
    </lineage>
</organism>
<reference evidence="1 2" key="2">
    <citation type="journal article" date="2022" name="Mol. Ecol. Resour.">
        <title>The genomes of chicory, endive, great burdock and yacon provide insights into Asteraceae paleo-polyploidization history and plant inulin production.</title>
        <authorList>
            <person name="Fan W."/>
            <person name="Wang S."/>
            <person name="Wang H."/>
            <person name="Wang A."/>
            <person name="Jiang F."/>
            <person name="Liu H."/>
            <person name="Zhao H."/>
            <person name="Xu D."/>
            <person name="Zhang Y."/>
        </authorList>
    </citation>
    <scope>NUCLEOTIDE SEQUENCE [LARGE SCALE GENOMIC DNA]</scope>
    <source>
        <strain evidence="2">cv. Niubang</strain>
    </source>
</reference>
<keyword evidence="2" id="KW-1185">Reference proteome</keyword>
<dbReference type="Proteomes" id="UP001055879">
    <property type="component" value="Linkage Group LG05"/>
</dbReference>
<name>A0ACB9C4L3_ARCLA</name>
<proteinExistence type="predicted"/>
<evidence type="ECO:0000313" key="2">
    <source>
        <dbReference type="Proteomes" id="UP001055879"/>
    </source>
</evidence>
<sequence length="67" mass="7998">MRRPLFSRGRKFWDMILRISKRKRFCSKADVEEKSFDISYTPLNLKKGRLEKALFKLIEEPPAQVPT</sequence>
<evidence type="ECO:0000313" key="1">
    <source>
        <dbReference type="EMBL" id="KAI3729272.1"/>
    </source>
</evidence>
<comment type="caution">
    <text evidence="1">The sequence shown here is derived from an EMBL/GenBank/DDBJ whole genome shotgun (WGS) entry which is preliminary data.</text>
</comment>